<dbReference type="AlphaFoldDB" id="A0A162AHT5"/>
<dbReference type="SUPFAM" id="SSF53474">
    <property type="entry name" value="alpha/beta-Hydrolases"/>
    <property type="match status" value="1"/>
</dbReference>
<keyword evidence="1" id="KW-0378">Hydrolase</keyword>
<dbReference type="Gene3D" id="3.40.50.1820">
    <property type="entry name" value="alpha/beta hydrolase"/>
    <property type="match status" value="1"/>
</dbReference>
<dbReference type="OrthoDB" id="58570at2759"/>
<dbReference type="Proteomes" id="UP000077755">
    <property type="component" value="Chromosome 1"/>
</dbReference>
<organism evidence="3 4">
    <name type="scientific">Daucus carota subsp. sativus</name>
    <name type="common">Carrot</name>
    <dbReference type="NCBI Taxonomy" id="79200"/>
    <lineage>
        <taxon>Eukaryota</taxon>
        <taxon>Viridiplantae</taxon>
        <taxon>Streptophyta</taxon>
        <taxon>Embryophyta</taxon>
        <taxon>Tracheophyta</taxon>
        <taxon>Spermatophyta</taxon>
        <taxon>Magnoliopsida</taxon>
        <taxon>eudicotyledons</taxon>
        <taxon>Gunneridae</taxon>
        <taxon>Pentapetalae</taxon>
        <taxon>asterids</taxon>
        <taxon>campanulids</taxon>
        <taxon>Apiales</taxon>
        <taxon>Apiaceae</taxon>
        <taxon>Apioideae</taxon>
        <taxon>Scandiceae</taxon>
        <taxon>Daucinae</taxon>
        <taxon>Daucus</taxon>
        <taxon>Daucus sect. Daucus</taxon>
    </lineage>
</organism>
<dbReference type="KEGG" id="dcr:108207128"/>
<dbReference type="GO" id="GO:0006629">
    <property type="term" value="P:lipid metabolic process"/>
    <property type="evidence" value="ECO:0007669"/>
    <property type="project" value="InterPro"/>
</dbReference>
<dbReference type="PANTHER" id="PTHR31479">
    <property type="entry name" value="ALPHA/BETA-HYDROLASES SUPERFAMILY PROTEIN"/>
    <property type="match status" value="1"/>
</dbReference>
<evidence type="ECO:0000256" key="1">
    <source>
        <dbReference type="ARBA" id="ARBA00022801"/>
    </source>
</evidence>
<dbReference type="PANTHER" id="PTHR31479:SF2">
    <property type="entry name" value="ALPHA_BETA-HYDROLASES SUPERFAMILY PROTEIN"/>
    <property type="match status" value="1"/>
</dbReference>
<feature type="domain" description="Fungal lipase-type" evidence="2">
    <location>
        <begin position="142"/>
        <end position="182"/>
    </location>
</feature>
<evidence type="ECO:0000259" key="2">
    <source>
        <dbReference type="Pfam" id="PF01764"/>
    </source>
</evidence>
<dbReference type="EMBL" id="CP093343">
    <property type="protein sequence ID" value="WOG82827.1"/>
    <property type="molecule type" value="Genomic_DNA"/>
</dbReference>
<evidence type="ECO:0000313" key="4">
    <source>
        <dbReference type="Proteomes" id="UP000077755"/>
    </source>
</evidence>
<accession>A0A162AHT5</accession>
<reference evidence="3" key="1">
    <citation type="journal article" date="2016" name="Nat. Genet.">
        <title>A high-quality carrot genome assembly provides new insights into carotenoid accumulation and asterid genome evolution.</title>
        <authorList>
            <person name="Iorizzo M."/>
            <person name="Ellison S."/>
            <person name="Senalik D."/>
            <person name="Zeng P."/>
            <person name="Satapoomin P."/>
            <person name="Huang J."/>
            <person name="Bowman M."/>
            <person name="Iovene M."/>
            <person name="Sanseverino W."/>
            <person name="Cavagnaro P."/>
            <person name="Yildiz M."/>
            <person name="Macko-Podgorni A."/>
            <person name="Moranska E."/>
            <person name="Grzebelus E."/>
            <person name="Grzebelus D."/>
            <person name="Ashrafi H."/>
            <person name="Zheng Z."/>
            <person name="Cheng S."/>
            <person name="Spooner D."/>
            <person name="Van Deynze A."/>
            <person name="Simon P."/>
        </authorList>
    </citation>
    <scope>NUCLEOTIDE SEQUENCE</scope>
    <source>
        <tissue evidence="3">Leaf</tissue>
    </source>
</reference>
<name>A0A162AHT5_DAUCS</name>
<gene>
    <name evidence="3" type="ORF">DCAR_0101995</name>
</gene>
<proteinExistence type="predicted"/>
<reference evidence="3" key="2">
    <citation type="submission" date="2022-03" db="EMBL/GenBank/DDBJ databases">
        <title>Draft title - Genomic analysis of global carrot germplasm unveils the trajectory of domestication and the origin of high carotenoid orange carrot.</title>
        <authorList>
            <person name="Iorizzo M."/>
            <person name="Ellison S."/>
            <person name="Senalik D."/>
            <person name="Macko-Podgorni A."/>
            <person name="Grzebelus D."/>
            <person name="Bostan H."/>
            <person name="Rolling W."/>
            <person name="Curaba J."/>
            <person name="Simon P."/>
        </authorList>
    </citation>
    <scope>NUCLEOTIDE SEQUENCE</scope>
    <source>
        <tissue evidence="3">Leaf</tissue>
    </source>
</reference>
<dbReference type="Gramene" id="KZN09306">
    <property type="protein sequence ID" value="KZN09306"/>
    <property type="gene ID" value="DCAR_001962"/>
</dbReference>
<dbReference type="Pfam" id="PF01764">
    <property type="entry name" value="Lipase_3"/>
    <property type="match status" value="1"/>
</dbReference>
<dbReference type="InterPro" id="IPR029058">
    <property type="entry name" value="AB_hydrolase_fold"/>
</dbReference>
<dbReference type="GO" id="GO:0016787">
    <property type="term" value="F:hydrolase activity"/>
    <property type="evidence" value="ECO:0007669"/>
    <property type="project" value="UniProtKB-KW"/>
</dbReference>
<protein>
    <recommendedName>
        <fullName evidence="2">Fungal lipase-type domain-containing protein</fullName>
    </recommendedName>
</protein>
<dbReference type="OMA" id="MTAMGKE"/>
<sequence length="351" mass="39439">MASEREDFNGSGPLHLTDIDWTNVEHQRIIAASLVQSVYILELDRHENREGEQALAPPWWEFFHFKLHSMLVDDVDLSIFGAIFELDLQSPECSLSTSEMPHYVIAFRGTLTTGAAFARDVLLDIDVVRNGLHQSSRFEIAVQAVQNLVAAFGHSNIWLAGHSLGAAMALLAGKNMAKKGVFIETFLFNPPYFSAPIERIQDKKVKHGIRFAGSLVTAGLAFTMKTNEKINGNEQNSNKSEDPFAALSAWLPRLYVNPADHICSEYMGYFEHRRNMEDMGAGLIEKFATKYSMTSLFMTAMGKEPEEPLHLIPSAKLIAHLSPSDDFREAHGIKQWWKSDLNLQVTDHSFK</sequence>
<dbReference type="InterPro" id="IPR002921">
    <property type="entry name" value="Fungal_lipase-type"/>
</dbReference>
<keyword evidence="4" id="KW-1185">Reference proteome</keyword>
<evidence type="ECO:0000313" key="3">
    <source>
        <dbReference type="EMBL" id="WOG82827.1"/>
    </source>
</evidence>